<dbReference type="Pfam" id="PF01336">
    <property type="entry name" value="tRNA_anti-codon"/>
    <property type="match status" value="1"/>
</dbReference>
<dbReference type="AlphaFoldDB" id="A0A9W7SWP4"/>
<dbReference type="Gene3D" id="2.40.50.140">
    <property type="entry name" value="Nucleic acid-binding proteins"/>
    <property type="match status" value="1"/>
</dbReference>
<dbReference type="Gene3D" id="3.30.930.10">
    <property type="entry name" value="Bira Bifunctional Protein, Domain 2"/>
    <property type="match status" value="1"/>
</dbReference>
<keyword evidence="4" id="KW-0648">Protein biosynthesis</keyword>
<keyword evidence="2" id="KW-0547">Nucleotide-binding</keyword>
<name>A0A9W7SWP4_9PEZI</name>
<dbReference type="InterPro" id="IPR004365">
    <property type="entry name" value="NA-bd_OB_tRNA"/>
</dbReference>
<dbReference type="GO" id="GO:0005739">
    <property type="term" value="C:mitochondrion"/>
    <property type="evidence" value="ECO:0007669"/>
    <property type="project" value="TreeGrafter"/>
</dbReference>
<organism evidence="8 9">
    <name type="scientific">Teratosphaeria destructans</name>
    <dbReference type="NCBI Taxonomy" id="418781"/>
    <lineage>
        <taxon>Eukaryota</taxon>
        <taxon>Fungi</taxon>
        <taxon>Dikarya</taxon>
        <taxon>Ascomycota</taxon>
        <taxon>Pezizomycotina</taxon>
        <taxon>Dothideomycetes</taxon>
        <taxon>Dothideomycetidae</taxon>
        <taxon>Mycosphaerellales</taxon>
        <taxon>Teratosphaeriaceae</taxon>
        <taxon>Teratosphaeria</taxon>
    </lineage>
</organism>
<feature type="domain" description="Aminoacyl-transfer RNA synthetases class-II family profile" evidence="7">
    <location>
        <begin position="165"/>
        <end position="342"/>
    </location>
</feature>
<dbReference type="SUPFAM" id="SSF50249">
    <property type="entry name" value="Nucleic acid-binding proteins"/>
    <property type="match status" value="1"/>
</dbReference>
<feature type="region of interest" description="Disordered" evidence="6">
    <location>
        <begin position="295"/>
        <end position="316"/>
    </location>
</feature>
<dbReference type="InterPro" id="IPR045864">
    <property type="entry name" value="aa-tRNA-synth_II/BPL/LPL"/>
</dbReference>
<reference evidence="8 9" key="1">
    <citation type="journal article" date="2018" name="IMA Fungus">
        <title>IMA Genome-F 10: Nine draft genome sequences of Claviceps purpurea s.lat., including C. arundinis, C. humidiphila, and C. cf. spartinae, pseudomolecules for the pitch canker pathogen Fusarium circinatum, draft genome of Davidsoniella eucalypti, Grosmannia galeiformis, Quambalaria eucalypti, and Teratosphaeria destructans.</title>
        <authorList>
            <person name="Wingfield B.D."/>
            <person name="Liu M."/>
            <person name="Nguyen H.D."/>
            <person name="Lane F.A."/>
            <person name="Morgan S.W."/>
            <person name="De Vos L."/>
            <person name="Wilken P.M."/>
            <person name="Duong T.A."/>
            <person name="Aylward J."/>
            <person name="Coetzee M.P."/>
            <person name="Dadej K."/>
            <person name="De Beer Z.W."/>
            <person name="Findlay W."/>
            <person name="Havenga M."/>
            <person name="Kolarik M."/>
            <person name="Menzies J.G."/>
            <person name="Naidoo K."/>
            <person name="Pochopski O."/>
            <person name="Shoukouhi P."/>
            <person name="Santana Q.C."/>
            <person name="Seifert K.A."/>
            <person name="Soal N."/>
            <person name="Steenkamp E.T."/>
            <person name="Tatham C.T."/>
            <person name="van der Nest M.A."/>
            <person name="Wingfield M.J."/>
        </authorList>
    </citation>
    <scope>NUCLEOTIDE SEQUENCE [LARGE SCALE GENOMIC DNA]</scope>
    <source>
        <strain evidence="8">CMW44962</strain>
    </source>
</reference>
<comment type="caution">
    <text evidence="8">The sequence shown here is derived from an EMBL/GenBank/DDBJ whole genome shotgun (WGS) entry which is preliminary data.</text>
</comment>
<dbReference type="SUPFAM" id="SSF55681">
    <property type="entry name" value="Class II aaRS and biotin synthetases"/>
    <property type="match status" value="1"/>
</dbReference>
<evidence type="ECO:0000256" key="5">
    <source>
        <dbReference type="ARBA" id="ARBA00023146"/>
    </source>
</evidence>
<evidence type="ECO:0000313" key="8">
    <source>
        <dbReference type="EMBL" id="KAH9836879.1"/>
    </source>
</evidence>
<reference evidence="8 9" key="2">
    <citation type="journal article" date="2021" name="Curr. Genet.">
        <title>Genetic response to nitrogen starvation in the aggressive Eucalyptus foliar pathogen Teratosphaeria destructans.</title>
        <authorList>
            <person name="Havenga M."/>
            <person name="Wingfield B.D."/>
            <person name="Wingfield M.J."/>
            <person name="Dreyer L.L."/>
            <person name="Roets F."/>
            <person name="Aylward J."/>
        </authorList>
    </citation>
    <scope>NUCLEOTIDE SEQUENCE [LARGE SCALE GENOMIC DNA]</scope>
    <source>
        <strain evidence="8">CMW44962</strain>
    </source>
</reference>
<evidence type="ECO:0000256" key="6">
    <source>
        <dbReference type="SAM" id="MobiDB-lite"/>
    </source>
</evidence>
<dbReference type="PROSITE" id="PS50862">
    <property type="entry name" value="AA_TRNA_LIGASE_II"/>
    <property type="match status" value="1"/>
</dbReference>
<dbReference type="GO" id="GO:0006421">
    <property type="term" value="P:asparaginyl-tRNA aminoacylation"/>
    <property type="evidence" value="ECO:0007669"/>
    <property type="project" value="TreeGrafter"/>
</dbReference>
<evidence type="ECO:0000256" key="1">
    <source>
        <dbReference type="ARBA" id="ARBA00022598"/>
    </source>
</evidence>
<dbReference type="CDD" id="cd04318">
    <property type="entry name" value="EcAsnRS_like_N"/>
    <property type="match status" value="1"/>
</dbReference>
<dbReference type="GO" id="GO:0005524">
    <property type="term" value="F:ATP binding"/>
    <property type="evidence" value="ECO:0007669"/>
    <property type="project" value="UniProtKB-KW"/>
</dbReference>
<dbReference type="EMBL" id="RIBY02000813">
    <property type="protein sequence ID" value="KAH9836879.1"/>
    <property type="molecule type" value="Genomic_DNA"/>
</dbReference>
<dbReference type="InterPro" id="IPR012340">
    <property type="entry name" value="NA-bd_OB-fold"/>
</dbReference>
<keyword evidence="5" id="KW-0030">Aminoacyl-tRNA synthetase</keyword>
<accession>A0A9W7SWP4</accession>
<dbReference type="InterPro" id="IPR004364">
    <property type="entry name" value="Aa-tRNA-synt_II"/>
</dbReference>
<evidence type="ECO:0000259" key="7">
    <source>
        <dbReference type="PROSITE" id="PS50862"/>
    </source>
</evidence>
<keyword evidence="3" id="KW-0067">ATP-binding</keyword>
<keyword evidence="9" id="KW-1185">Reference proteome</keyword>
<dbReference type="PANTHER" id="PTHR22594">
    <property type="entry name" value="ASPARTYL/LYSYL-TRNA SYNTHETASE"/>
    <property type="match status" value="1"/>
</dbReference>
<proteinExistence type="predicted"/>
<evidence type="ECO:0000256" key="2">
    <source>
        <dbReference type="ARBA" id="ARBA00022741"/>
    </source>
</evidence>
<feature type="non-terminal residue" evidence="8">
    <location>
        <position position="1"/>
    </location>
</feature>
<evidence type="ECO:0000256" key="4">
    <source>
        <dbReference type="ARBA" id="ARBA00022917"/>
    </source>
</evidence>
<dbReference type="OrthoDB" id="43906at2759"/>
<dbReference type="GO" id="GO:0003676">
    <property type="term" value="F:nucleic acid binding"/>
    <property type="evidence" value="ECO:0007669"/>
    <property type="project" value="InterPro"/>
</dbReference>
<protein>
    <submittedName>
        <fullName evidence="8">Asparaginyl-tRNA synthetase</fullName>
    </submittedName>
</protein>
<evidence type="ECO:0000256" key="3">
    <source>
        <dbReference type="ARBA" id="ARBA00022840"/>
    </source>
</evidence>
<dbReference type="Proteomes" id="UP001138500">
    <property type="component" value="Unassembled WGS sequence"/>
</dbReference>
<evidence type="ECO:0000313" key="9">
    <source>
        <dbReference type="Proteomes" id="UP001138500"/>
    </source>
</evidence>
<dbReference type="PANTHER" id="PTHR22594:SF34">
    <property type="entry name" value="ASPARAGINE--TRNA LIGASE, MITOCHONDRIAL-RELATED"/>
    <property type="match status" value="1"/>
</dbReference>
<sequence length="342" mass="38159">MTGWICARCIRRLRTSTSHRPFSTSRVRRGRGDNDNHTWNVASLLARPADADPVTINGWVRSVRRQKNITFAAIGDGSSLKPVQVVLKPDDAAELSTGAAVSISGVWRPSHGAKQSHELQARDVHVLGDNDPQHNPIQSKYHSPEYLRSVPHLRPRHHVLLPPPGLVQCHTPIITSSDCEGAGEVFTVATSHASTPHHEDHFFRTPKYLTVSAQLHLEALSQALDKVWTLSPTFRAEKSDTPRHLSEFYMLEAEQSFTHSLDDVMNTLESLLHAIATDLHTSPLAHDLLRQTRYHHHHNHHLSSADPTNPLTPADGLAQRWAGLTTPNWPRIPYATALTHLQ</sequence>
<feature type="non-terminal residue" evidence="8">
    <location>
        <position position="342"/>
    </location>
</feature>
<gene>
    <name evidence="8" type="ORF">Tdes44962_MAKER08404</name>
</gene>
<dbReference type="InterPro" id="IPR006195">
    <property type="entry name" value="aa-tRNA-synth_II"/>
</dbReference>
<keyword evidence="1" id="KW-0436">Ligase</keyword>
<dbReference type="Pfam" id="PF00152">
    <property type="entry name" value="tRNA-synt_2"/>
    <property type="match status" value="1"/>
</dbReference>
<dbReference type="GO" id="GO:0004816">
    <property type="term" value="F:asparagine-tRNA ligase activity"/>
    <property type="evidence" value="ECO:0007669"/>
    <property type="project" value="TreeGrafter"/>
</dbReference>